<evidence type="ECO:0000313" key="1">
    <source>
        <dbReference type="EMBL" id="KAF3425515.1"/>
    </source>
</evidence>
<dbReference type="InterPro" id="IPR051291">
    <property type="entry name" value="CIMAP"/>
</dbReference>
<proteinExistence type="predicted"/>
<dbReference type="Proteomes" id="UP000655588">
    <property type="component" value="Unassembled WGS sequence"/>
</dbReference>
<dbReference type="AlphaFoldDB" id="A0A833VV15"/>
<dbReference type="PANTHER" id="PTHR21580">
    <property type="entry name" value="SHIPPO-1-RELATED"/>
    <property type="match status" value="1"/>
</dbReference>
<dbReference type="EMBL" id="WNWW01000380">
    <property type="protein sequence ID" value="KAF3425515.1"/>
    <property type="molecule type" value="Genomic_DNA"/>
</dbReference>
<protein>
    <recommendedName>
        <fullName evidence="3">Outer dense fiber protein 3</fullName>
    </recommendedName>
</protein>
<gene>
    <name evidence="1" type="ORF">E2986_09042</name>
</gene>
<comment type="caution">
    <text evidence="1">The sequence shown here is derived from an EMBL/GenBank/DDBJ whole genome shotgun (WGS) entry which is preliminary data.</text>
</comment>
<organism evidence="1 2">
    <name type="scientific">Frieseomelitta varia</name>
    <dbReference type="NCBI Taxonomy" id="561572"/>
    <lineage>
        <taxon>Eukaryota</taxon>
        <taxon>Metazoa</taxon>
        <taxon>Ecdysozoa</taxon>
        <taxon>Arthropoda</taxon>
        <taxon>Hexapoda</taxon>
        <taxon>Insecta</taxon>
        <taxon>Pterygota</taxon>
        <taxon>Neoptera</taxon>
        <taxon>Endopterygota</taxon>
        <taxon>Hymenoptera</taxon>
        <taxon>Apocrita</taxon>
        <taxon>Aculeata</taxon>
        <taxon>Apoidea</taxon>
        <taxon>Anthophila</taxon>
        <taxon>Apidae</taxon>
        <taxon>Frieseomelitta</taxon>
    </lineage>
</organism>
<reference evidence="1" key="1">
    <citation type="submission" date="2019-11" db="EMBL/GenBank/DDBJ databases">
        <title>The nuclear and mitochondrial genomes of Frieseomelitta varia - a highly eusocial stingless bee (Meliponini) with a permanently sterile worker caste.</title>
        <authorList>
            <person name="Freitas F.C.P."/>
            <person name="Lourenco A.P."/>
            <person name="Nunes F.M.F."/>
            <person name="Paschoal A.R."/>
            <person name="Abreu F.C.P."/>
            <person name="Barbin F.O."/>
            <person name="Bataglia L."/>
            <person name="Cardoso-Junior C.A.M."/>
            <person name="Cervoni M.S."/>
            <person name="Silva S.R."/>
            <person name="Dalarmi F."/>
            <person name="Del Lama M.A."/>
            <person name="Depintor T.S."/>
            <person name="Ferreira K.M."/>
            <person name="Goria P.S."/>
            <person name="Jaskot M.C."/>
            <person name="Lago D.C."/>
            <person name="Luna-Lucena D."/>
            <person name="Moda L.M."/>
            <person name="Nascimento L."/>
            <person name="Pedrino M."/>
            <person name="Rabico F.O."/>
            <person name="Sanches F.C."/>
            <person name="Santos D.E."/>
            <person name="Santos C.G."/>
            <person name="Vieira J."/>
            <person name="Lopes T.F."/>
            <person name="Barchuk A.R."/>
            <person name="Hartfelder K."/>
            <person name="Simoes Z.L.P."/>
            <person name="Bitondi M.M.G."/>
            <person name="Pinheiro D.G."/>
        </authorList>
    </citation>
    <scope>NUCLEOTIDE SEQUENCE</scope>
    <source>
        <strain evidence="1">USP_RPSP 00005682</strain>
        <tissue evidence="1">Whole individual</tissue>
    </source>
</reference>
<dbReference type="Pfam" id="PF07004">
    <property type="entry name" value="SHIPPO-rpt"/>
    <property type="match status" value="5"/>
</dbReference>
<dbReference type="PANTHER" id="PTHR21580:SF28">
    <property type="entry name" value="BOREALIN N-TERMINAL DOMAIN-CONTAINING PROTEIN-RELATED"/>
    <property type="match status" value="1"/>
</dbReference>
<evidence type="ECO:0000313" key="2">
    <source>
        <dbReference type="Proteomes" id="UP000655588"/>
    </source>
</evidence>
<evidence type="ECO:0008006" key="3">
    <source>
        <dbReference type="Google" id="ProtNLM"/>
    </source>
</evidence>
<accession>A0A833VV15</accession>
<dbReference type="InterPro" id="IPR010736">
    <property type="entry name" value="SHIPPO-rpt"/>
</dbReference>
<sequence length="242" mass="26824">MIKGPAPIYKLQTLVGYEGHCLSRPRGPAYTIRPRTKIHIPSFGPGPQYNVSKLTNYGTDSPPAYTIASRKPFKDKISFTKSHCSLFNVVRDFGPGPGAHYPELCPPMNHNIRAPAYSIKSRSRTKLEDIGPGPNAYILPTTIGPKIPDKIAQGAFSFSGIHKLREKDVGPGPAAYRLNIDLIKRSSPAFSVKWRTKLADVDITPGPQYYPKYDSRRRPPMYSFGIRHSECAGLPITSLDED</sequence>
<keyword evidence="2" id="KW-1185">Reference proteome</keyword>
<name>A0A833VV15_9HYME</name>
<dbReference type="GO" id="GO:0005856">
    <property type="term" value="C:cytoskeleton"/>
    <property type="evidence" value="ECO:0007669"/>
    <property type="project" value="TreeGrafter"/>
</dbReference>